<comment type="caution">
    <text evidence="2">The sequence shown here is derived from an EMBL/GenBank/DDBJ whole genome shotgun (WGS) entry which is preliminary data.</text>
</comment>
<evidence type="ECO:0000313" key="3">
    <source>
        <dbReference type="Proteomes" id="UP000027586"/>
    </source>
</evidence>
<evidence type="ECO:0000256" key="1">
    <source>
        <dbReference type="SAM" id="MobiDB-lite"/>
    </source>
</evidence>
<feature type="region of interest" description="Disordered" evidence="1">
    <location>
        <begin position="95"/>
        <end position="116"/>
    </location>
</feature>
<protein>
    <submittedName>
        <fullName evidence="2">Uncharacterized protein</fullName>
    </submittedName>
</protein>
<name>A0A068SBX3_9FUNG</name>
<feature type="compositionally biased region" description="Polar residues" evidence="1">
    <location>
        <begin position="10"/>
        <end position="25"/>
    </location>
</feature>
<dbReference type="EMBL" id="CBTN010000077">
    <property type="protein sequence ID" value="CDH59878.1"/>
    <property type="molecule type" value="Genomic_DNA"/>
</dbReference>
<feature type="region of interest" description="Disordered" evidence="1">
    <location>
        <begin position="204"/>
        <end position="253"/>
    </location>
</feature>
<dbReference type="GO" id="GO:0005730">
    <property type="term" value="C:nucleolus"/>
    <property type="evidence" value="ECO:0007669"/>
    <property type="project" value="TreeGrafter"/>
</dbReference>
<keyword evidence="3" id="KW-1185">Reference proteome</keyword>
<dbReference type="Proteomes" id="UP000027586">
    <property type="component" value="Unassembled WGS sequence"/>
</dbReference>
<dbReference type="STRING" id="1263082.A0A068SBX3"/>
<feature type="compositionally biased region" description="Basic residues" evidence="1">
    <location>
        <begin position="244"/>
        <end position="253"/>
    </location>
</feature>
<dbReference type="GO" id="GO:0000462">
    <property type="term" value="P:maturation of SSU-rRNA from tricistronic rRNA transcript (SSU-rRNA, 5.8S rRNA, LSU-rRNA)"/>
    <property type="evidence" value="ECO:0007669"/>
    <property type="project" value="TreeGrafter"/>
</dbReference>
<feature type="compositionally biased region" description="Basic and acidic residues" evidence="1">
    <location>
        <begin position="230"/>
        <end position="243"/>
    </location>
</feature>
<dbReference type="AlphaFoldDB" id="A0A068SBX3"/>
<feature type="region of interest" description="Disordered" evidence="1">
    <location>
        <begin position="1"/>
        <end position="58"/>
    </location>
</feature>
<reference evidence="2" key="1">
    <citation type="submission" date="2013-08" db="EMBL/GenBank/DDBJ databases">
        <title>Gene expansion shapes genome architecture in the human pathogen Lichtheimia corymbifera: an evolutionary genomics analysis in the ancient terrestrial Mucorales (Mucoromycotina).</title>
        <authorList>
            <person name="Schwartze V.U."/>
            <person name="Winter S."/>
            <person name="Shelest E."/>
            <person name="Marcet-Houben M."/>
            <person name="Horn F."/>
            <person name="Wehner S."/>
            <person name="Hoffmann K."/>
            <person name="Riege K."/>
            <person name="Sammeth M."/>
            <person name="Nowrousian M."/>
            <person name="Valiante V."/>
            <person name="Linde J."/>
            <person name="Jacobsen I.D."/>
            <person name="Marz M."/>
            <person name="Brakhage A.A."/>
            <person name="Gabaldon T."/>
            <person name="Bocker S."/>
            <person name="Voigt K."/>
        </authorList>
    </citation>
    <scope>NUCLEOTIDE SEQUENCE [LARGE SCALE GENOMIC DNA]</scope>
    <source>
        <strain evidence="2">FSU 9682</strain>
    </source>
</reference>
<gene>
    <name evidence="2" type="ORF">LCOR_10679.1</name>
</gene>
<organism evidence="2 3">
    <name type="scientific">Lichtheimia corymbifera JMRC:FSU:9682</name>
    <dbReference type="NCBI Taxonomy" id="1263082"/>
    <lineage>
        <taxon>Eukaryota</taxon>
        <taxon>Fungi</taxon>
        <taxon>Fungi incertae sedis</taxon>
        <taxon>Mucoromycota</taxon>
        <taxon>Mucoromycotina</taxon>
        <taxon>Mucoromycetes</taxon>
        <taxon>Mucorales</taxon>
        <taxon>Lichtheimiaceae</taxon>
        <taxon>Lichtheimia</taxon>
    </lineage>
</organism>
<dbReference type="PANTHER" id="PTHR28096">
    <property type="entry name" value="PROTEIN FAF1"/>
    <property type="match status" value="1"/>
</dbReference>
<proteinExistence type="predicted"/>
<dbReference type="PANTHER" id="PTHR28096:SF1">
    <property type="entry name" value="PROTEIN FAF1"/>
    <property type="match status" value="1"/>
</dbReference>
<dbReference type="InterPro" id="IPR053030">
    <property type="entry name" value="Ribosomal_biogenesis_FAF1-like"/>
</dbReference>
<dbReference type="OrthoDB" id="5556956at2759"/>
<accession>A0A068SBX3</accession>
<feature type="compositionally biased region" description="Basic and acidic residues" evidence="1">
    <location>
        <begin position="45"/>
        <end position="57"/>
    </location>
</feature>
<evidence type="ECO:0000313" key="2">
    <source>
        <dbReference type="EMBL" id="CDH59878.1"/>
    </source>
</evidence>
<dbReference type="VEuPathDB" id="FungiDB:LCOR_10679.1"/>
<sequence>MSSLADLISSVKSNTKSNTLLQKNLASKRKKSTTEPNKPVKKPKRVDDTKDNEDKGPKVVVFDGSALNKKPTIEDAKAKKAFMSSDIFKEDKAVEAVKPKNEKEKAEEEENLRKDAELHQLLSTSKLLEEYHVEEMTGKERRKHMMNKLETLGAKKSGNANMPLTMHMGMKAKEREREKKRIQDAKDLGLWDRSLKHLYASKVVKKKERNRDPGITSGVGRMKGGTLHIGKSELRRIAQEGAKRPARGGKKRR</sequence>